<dbReference type="InterPro" id="IPR013154">
    <property type="entry name" value="ADH-like_N"/>
</dbReference>
<accession>A0A8H9MFL3</accession>
<evidence type="ECO:0000313" key="2">
    <source>
        <dbReference type="EMBL" id="GHF83505.1"/>
    </source>
</evidence>
<feature type="domain" description="Enoyl reductase (ER)" evidence="1">
    <location>
        <begin position="7"/>
        <end position="318"/>
    </location>
</feature>
<gene>
    <name evidence="2" type="ORF">GCM10017566_66960</name>
</gene>
<dbReference type="SMART" id="SM00829">
    <property type="entry name" value="PKS_ER"/>
    <property type="match status" value="1"/>
</dbReference>
<proteinExistence type="predicted"/>
<reference evidence="2" key="2">
    <citation type="submission" date="2020-09" db="EMBL/GenBank/DDBJ databases">
        <authorList>
            <person name="Sun Q."/>
            <person name="Zhou Y."/>
        </authorList>
    </citation>
    <scope>NUCLEOTIDE SEQUENCE</scope>
    <source>
        <strain evidence="2">CGMCC 4.7679</strain>
    </source>
</reference>
<dbReference type="Proteomes" id="UP000658656">
    <property type="component" value="Unassembled WGS sequence"/>
</dbReference>
<dbReference type="SUPFAM" id="SSF51735">
    <property type="entry name" value="NAD(P)-binding Rossmann-fold domains"/>
    <property type="match status" value="1"/>
</dbReference>
<keyword evidence="3" id="KW-1185">Reference proteome</keyword>
<organism evidence="2 3">
    <name type="scientific">Amycolatopsis bartoniae</name>
    <dbReference type="NCBI Taxonomy" id="941986"/>
    <lineage>
        <taxon>Bacteria</taxon>
        <taxon>Bacillati</taxon>
        <taxon>Actinomycetota</taxon>
        <taxon>Actinomycetes</taxon>
        <taxon>Pseudonocardiales</taxon>
        <taxon>Pseudonocardiaceae</taxon>
        <taxon>Amycolatopsis</taxon>
    </lineage>
</organism>
<dbReference type="InterPro" id="IPR020843">
    <property type="entry name" value="ER"/>
</dbReference>
<dbReference type="PANTHER" id="PTHR43677">
    <property type="entry name" value="SHORT-CHAIN DEHYDROGENASE/REDUCTASE"/>
    <property type="match status" value="1"/>
</dbReference>
<dbReference type="Pfam" id="PF08240">
    <property type="entry name" value="ADH_N"/>
    <property type="match status" value="1"/>
</dbReference>
<dbReference type="RefSeq" id="WP_145935995.1">
    <property type="nucleotide sequence ID" value="NZ_BNAV01000016.1"/>
</dbReference>
<evidence type="ECO:0000259" key="1">
    <source>
        <dbReference type="SMART" id="SM00829"/>
    </source>
</evidence>
<dbReference type="PANTHER" id="PTHR43677:SF4">
    <property type="entry name" value="QUINONE OXIDOREDUCTASE-LIKE PROTEIN 2"/>
    <property type="match status" value="1"/>
</dbReference>
<dbReference type="InterPro" id="IPR036291">
    <property type="entry name" value="NAD(P)-bd_dom_sf"/>
</dbReference>
<dbReference type="CDD" id="cd08241">
    <property type="entry name" value="QOR1"/>
    <property type="match status" value="1"/>
</dbReference>
<comment type="caution">
    <text evidence="2">The sequence shown here is derived from an EMBL/GenBank/DDBJ whole genome shotgun (WGS) entry which is preliminary data.</text>
</comment>
<dbReference type="InterPro" id="IPR011032">
    <property type="entry name" value="GroES-like_sf"/>
</dbReference>
<dbReference type="InterPro" id="IPR013149">
    <property type="entry name" value="ADH-like_C"/>
</dbReference>
<protein>
    <submittedName>
        <fullName evidence="2">NADPH:quinone oxidoreductase</fullName>
    </submittedName>
</protein>
<dbReference type="EMBL" id="BNAV01000016">
    <property type="protein sequence ID" value="GHF83505.1"/>
    <property type="molecule type" value="Genomic_DNA"/>
</dbReference>
<reference evidence="2" key="1">
    <citation type="journal article" date="2014" name="Int. J. Syst. Evol. Microbiol.">
        <title>Complete genome sequence of Corynebacterium casei LMG S-19264T (=DSM 44701T), isolated from a smear-ripened cheese.</title>
        <authorList>
            <consortium name="US DOE Joint Genome Institute (JGI-PGF)"/>
            <person name="Walter F."/>
            <person name="Albersmeier A."/>
            <person name="Kalinowski J."/>
            <person name="Ruckert C."/>
        </authorList>
    </citation>
    <scope>NUCLEOTIDE SEQUENCE</scope>
    <source>
        <strain evidence="2">CGMCC 4.7679</strain>
    </source>
</reference>
<dbReference type="Gene3D" id="3.40.50.720">
    <property type="entry name" value="NAD(P)-binding Rossmann-like Domain"/>
    <property type="match status" value="1"/>
</dbReference>
<evidence type="ECO:0000313" key="3">
    <source>
        <dbReference type="Proteomes" id="UP000658656"/>
    </source>
</evidence>
<dbReference type="GO" id="GO:0016491">
    <property type="term" value="F:oxidoreductase activity"/>
    <property type="evidence" value="ECO:0007669"/>
    <property type="project" value="InterPro"/>
</dbReference>
<dbReference type="Pfam" id="PF00107">
    <property type="entry name" value="ADH_zinc_N"/>
    <property type="match status" value="1"/>
</dbReference>
<dbReference type="InterPro" id="IPR051397">
    <property type="entry name" value="Zn-ADH-like_protein"/>
</dbReference>
<dbReference type="Gene3D" id="3.90.180.10">
    <property type="entry name" value="Medium-chain alcohol dehydrogenases, catalytic domain"/>
    <property type="match status" value="1"/>
</dbReference>
<dbReference type="AlphaFoldDB" id="A0A8H9MFL3"/>
<sequence>MYAIRIASPDGPGAAVLTEVPAPDPGADVVIDVHAAGVTYPDLLLSRGQYQMKPNYPFVPGSEVAGVVHSAPAESGFHTGDRVAGVSVYGGWAEQVAVPAHAVFPLPANVSFAAAAGIPMNYLTMHFGLLRRGRLQAGESVLVHGAAGGIGTAAIQVAGAYGATVIAVASSDDKRELALRAGAHHAVDAGDFRAAVADITGGAGVDLVVDPVGGDRVTDSLRSLRAEGRLLVIGFTGGEIPTVRLNRLLLNNVSAVGVGWGAYWLPRPAYLAEQWAEIRPHLESGAFSPALGHRFPLSDAAEALRTLDRRGALGKIVLEVR</sequence>
<dbReference type="SUPFAM" id="SSF50129">
    <property type="entry name" value="GroES-like"/>
    <property type="match status" value="1"/>
</dbReference>
<name>A0A8H9MFL3_9PSEU</name>
<dbReference type="OrthoDB" id="4190732at2"/>